<accession>A0A1R3JLT9</accession>
<gene>
    <name evidence="2" type="ORF">COLO4_15654</name>
</gene>
<evidence type="ECO:0000313" key="2">
    <source>
        <dbReference type="EMBL" id="OMO95832.1"/>
    </source>
</evidence>
<sequence>MLKGPLQTQIASNSQSPFKNGKLDQSSLEGRNENSKMQNCNFQKNSDFVECQIVTMGASHELMEIALTDLPPSNLPLPPLTPTVRQIPLPSLRQELYVFYKDIGIVLDRALYSSIQCESIPTPTNTSFPLTKGWHNIVAAKHPLNPNHHTHLLMDQDDLLDLTEKEKERMFKQLVEIVAGELRNPSPEP</sequence>
<proteinExistence type="predicted"/>
<name>A0A1R3JLT9_9ROSI</name>
<evidence type="ECO:0000313" key="3">
    <source>
        <dbReference type="Proteomes" id="UP000187203"/>
    </source>
</evidence>
<comment type="caution">
    <text evidence="2">The sequence shown here is derived from an EMBL/GenBank/DDBJ whole genome shotgun (WGS) entry which is preliminary data.</text>
</comment>
<keyword evidence="3" id="KW-1185">Reference proteome</keyword>
<evidence type="ECO:0000256" key="1">
    <source>
        <dbReference type="SAM" id="MobiDB-lite"/>
    </source>
</evidence>
<reference evidence="3" key="1">
    <citation type="submission" date="2013-09" db="EMBL/GenBank/DDBJ databases">
        <title>Corchorus olitorius genome sequencing.</title>
        <authorList>
            <person name="Alam M."/>
            <person name="Haque M.S."/>
            <person name="Islam M.S."/>
            <person name="Emdad E.M."/>
            <person name="Islam M.M."/>
            <person name="Ahmed B."/>
            <person name="Halim A."/>
            <person name="Hossen Q.M.M."/>
            <person name="Hossain M.Z."/>
            <person name="Ahmed R."/>
            <person name="Khan M.M."/>
            <person name="Islam R."/>
            <person name="Rashid M.M."/>
            <person name="Khan S.A."/>
            <person name="Rahman M.S."/>
            <person name="Alam M."/>
            <person name="Yahiya A.S."/>
            <person name="Khan M.S."/>
            <person name="Azam M.S."/>
            <person name="Haque T."/>
            <person name="Lashkar M.Z.H."/>
            <person name="Akhand A.I."/>
            <person name="Morshed G."/>
            <person name="Roy S."/>
            <person name="Uddin K.S."/>
            <person name="Rabeya T."/>
            <person name="Hossain A.S."/>
            <person name="Chowdhury A."/>
            <person name="Snigdha A.R."/>
            <person name="Mortoza M.S."/>
            <person name="Matin S.A."/>
            <person name="Hoque S.M.E."/>
            <person name="Islam M.K."/>
            <person name="Roy D.K."/>
            <person name="Haider R."/>
            <person name="Moosa M.M."/>
            <person name="Elias S.M."/>
            <person name="Hasan A.M."/>
            <person name="Jahan S."/>
            <person name="Shafiuddin M."/>
            <person name="Mahmood N."/>
            <person name="Shommy N.S."/>
        </authorList>
    </citation>
    <scope>NUCLEOTIDE SEQUENCE [LARGE SCALE GENOMIC DNA]</scope>
    <source>
        <strain evidence="3">cv. O-4</strain>
    </source>
</reference>
<dbReference type="Proteomes" id="UP000187203">
    <property type="component" value="Unassembled WGS sequence"/>
</dbReference>
<organism evidence="2 3">
    <name type="scientific">Corchorus olitorius</name>
    <dbReference type="NCBI Taxonomy" id="93759"/>
    <lineage>
        <taxon>Eukaryota</taxon>
        <taxon>Viridiplantae</taxon>
        <taxon>Streptophyta</taxon>
        <taxon>Embryophyta</taxon>
        <taxon>Tracheophyta</taxon>
        <taxon>Spermatophyta</taxon>
        <taxon>Magnoliopsida</taxon>
        <taxon>eudicotyledons</taxon>
        <taxon>Gunneridae</taxon>
        <taxon>Pentapetalae</taxon>
        <taxon>rosids</taxon>
        <taxon>malvids</taxon>
        <taxon>Malvales</taxon>
        <taxon>Malvaceae</taxon>
        <taxon>Grewioideae</taxon>
        <taxon>Apeibeae</taxon>
        <taxon>Corchorus</taxon>
    </lineage>
</organism>
<feature type="region of interest" description="Disordered" evidence="1">
    <location>
        <begin position="1"/>
        <end position="35"/>
    </location>
</feature>
<protein>
    <submittedName>
        <fullName evidence="2">Uncharacterized protein</fullName>
    </submittedName>
</protein>
<dbReference type="AlphaFoldDB" id="A0A1R3JLT9"/>
<dbReference type="EMBL" id="AWUE01015765">
    <property type="protein sequence ID" value="OMO95832.1"/>
    <property type="molecule type" value="Genomic_DNA"/>
</dbReference>